<accession>A0A927IE31</accession>
<dbReference type="Proteomes" id="UP000632289">
    <property type="component" value="Unassembled WGS sequence"/>
</dbReference>
<evidence type="ECO:0008006" key="3">
    <source>
        <dbReference type="Google" id="ProtNLM"/>
    </source>
</evidence>
<protein>
    <recommendedName>
        <fullName evidence="3">IrrE N-terminal-like domain-containing protein</fullName>
    </recommendedName>
</protein>
<proteinExistence type="predicted"/>
<evidence type="ECO:0000313" key="2">
    <source>
        <dbReference type="Proteomes" id="UP000632289"/>
    </source>
</evidence>
<organism evidence="1 2">
    <name type="scientific">Streptomyces chumphonensis</name>
    <dbReference type="NCBI Taxonomy" id="1214925"/>
    <lineage>
        <taxon>Bacteria</taxon>
        <taxon>Bacillati</taxon>
        <taxon>Actinomycetota</taxon>
        <taxon>Actinomycetes</taxon>
        <taxon>Kitasatosporales</taxon>
        <taxon>Streptomycetaceae</taxon>
        <taxon>Streptomyces</taxon>
    </lineage>
</organism>
<evidence type="ECO:0000313" key="1">
    <source>
        <dbReference type="EMBL" id="MBD3933284.1"/>
    </source>
</evidence>
<reference evidence="1" key="1">
    <citation type="submission" date="2020-09" db="EMBL/GenBank/DDBJ databases">
        <title>Secondary metabolite and genome analysis of marine Streptomyces chumphonensis KK1-2T.</title>
        <authorList>
            <person name="Phongsopitanun W."/>
            <person name="Kanchanasin P."/>
            <person name="Pittayakhajonwut P."/>
            <person name="Suwanborirux K."/>
            <person name="Tanasupawat S."/>
        </authorList>
    </citation>
    <scope>NUCLEOTIDE SEQUENCE</scope>
    <source>
        <strain evidence="1">KK1-2</strain>
    </source>
</reference>
<sequence>MPKTSRRARCEAVADALELPRPFDLDALCDRIAERRGRPLRLIALEGVPDGSTPCGVWVATGTADLIFYEPATSAFHKLQIVLHELSHMLLGHGSSDAERPAYVARLMAESDTAPVEDAEEDLDMDQLLHILGRTSYTDDEERDAELLATILSDRAVSTPAPATSHEAAEVLGRLNDAFGLPRRW</sequence>
<dbReference type="AlphaFoldDB" id="A0A927IE31"/>
<gene>
    <name evidence="1" type="ORF">IF129_17215</name>
</gene>
<keyword evidence="2" id="KW-1185">Reference proteome</keyword>
<dbReference type="RefSeq" id="WP_191210582.1">
    <property type="nucleotide sequence ID" value="NZ_BAABKL010000050.1"/>
</dbReference>
<dbReference type="EMBL" id="JACXYU010000009">
    <property type="protein sequence ID" value="MBD3933284.1"/>
    <property type="molecule type" value="Genomic_DNA"/>
</dbReference>
<comment type="caution">
    <text evidence="1">The sequence shown here is derived from an EMBL/GenBank/DDBJ whole genome shotgun (WGS) entry which is preliminary data.</text>
</comment>
<name>A0A927IE31_9ACTN</name>